<dbReference type="Proteomes" id="UP000248887">
    <property type="component" value="Unassembled WGS sequence"/>
</dbReference>
<dbReference type="InterPro" id="IPR043137">
    <property type="entry name" value="GGT_ssub_C"/>
</dbReference>
<dbReference type="Gene3D" id="1.10.246.130">
    <property type="match status" value="1"/>
</dbReference>
<dbReference type="InterPro" id="IPR043138">
    <property type="entry name" value="GGT_lsub"/>
</dbReference>
<keyword evidence="1" id="KW-0808">Transferase</keyword>
<dbReference type="PRINTS" id="PR01210">
    <property type="entry name" value="GGTRANSPTASE"/>
</dbReference>
<dbReference type="SUPFAM" id="SSF56235">
    <property type="entry name" value="N-terminal nucleophile aminohydrolases (Ntn hydrolases)"/>
    <property type="match status" value="1"/>
</dbReference>
<dbReference type="Pfam" id="PF01019">
    <property type="entry name" value="G_glu_transpept"/>
    <property type="match status" value="1"/>
</dbReference>
<sequence>MPGRAGQVLRPRGDKKLAWGSDHESVRAGSGMVATPHWLATEAGRAVLEEGGNAVEAALAAAAAIAVVYPHMNQIGGDGFWLIRDVNGRVGYFEAAGYAGAKATPAFYRERGYDEDVLPSRGPLAALTVPGQIGGWQLAHEAARELGGKMPARRLLEAAIGHARRGCQVSASQHRLTTQKKDELASVPGFAGTFLNEDGAAPEPGATQRFARLADTLEHLSRAGLDDFYRGDVGREIAADLEKAGSPVTREDLAHYHAVRRRPLHVKLSTMELWGSPPPTQGLATLMILALFDRLGVAGPEGFAHIHGLVEATKRAFLIRDKVVTDFDRLLHEPADFLAADALEREVAAIDPGRAAPWPHRAAPGDTIWLGAADKNGLAVSYIQSIYWEFGSGLVLPSTGVLMQNRGTSFSLDPKALNPLQPGRRPFHTLNPGMAKLADGRVVAFGCMGGEGQPQTNAAVMSRYALFGVPLGEAIARPRWVLGRTWGSPSVSLKLEGAFDGALAEQLERAGHEVEIIPEAYSDMMGHAGAVVIHPGKAGLEGAHDPRSDGGALGV</sequence>
<proteinExistence type="predicted"/>
<dbReference type="InterPro" id="IPR052896">
    <property type="entry name" value="GGT-like_enzyme"/>
</dbReference>
<gene>
    <name evidence="1" type="ORF">DI549_03775</name>
</gene>
<dbReference type="PANTHER" id="PTHR43881:SF5">
    <property type="entry name" value="GAMMA-GLUTAMYLTRANSPEPTIDASE"/>
    <property type="match status" value="1"/>
</dbReference>
<reference evidence="1 2" key="1">
    <citation type="submission" date="2017-08" db="EMBL/GenBank/DDBJ databases">
        <title>Infants hospitalized years apart are colonized by the same room-sourced microbial strains.</title>
        <authorList>
            <person name="Brooks B."/>
            <person name="Olm M.R."/>
            <person name="Firek B.A."/>
            <person name="Baker R."/>
            <person name="Thomas B.C."/>
            <person name="Morowitz M.J."/>
            <person name="Banfield J.F."/>
        </authorList>
    </citation>
    <scope>NUCLEOTIDE SEQUENCE [LARGE SCALE GENOMIC DNA]</scope>
    <source>
        <strain evidence="1">S2_005_001_R2_27</strain>
    </source>
</reference>
<name>A0A2W5TEL1_ANCNO</name>
<dbReference type="GO" id="GO:0016740">
    <property type="term" value="F:transferase activity"/>
    <property type="evidence" value="ECO:0007669"/>
    <property type="project" value="UniProtKB-KW"/>
</dbReference>
<dbReference type="InterPro" id="IPR029055">
    <property type="entry name" value="Ntn_hydrolases_N"/>
</dbReference>
<accession>A0A2W5TEL1</accession>
<evidence type="ECO:0000313" key="1">
    <source>
        <dbReference type="EMBL" id="PZQ84730.1"/>
    </source>
</evidence>
<dbReference type="AlphaFoldDB" id="A0A2W5TEL1"/>
<dbReference type="Gene3D" id="3.60.20.40">
    <property type="match status" value="1"/>
</dbReference>
<evidence type="ECO:0000313" key="2">
    <source>
        <dbReference type="Proteomes" id="UP000248887"/>
    </source>
</evidence>
<comment type="caution">
    <text evidence="1">The sequence shown here is derived from an EMBL/GenBank/DDBJ whole genome shotgun (WGS) entry which is preliminary data.</text>
</comment>
<protein>
    <submittedName>
        <fullName evidence="1">Gamma-glutamyltransferase</fullName>
    </submittedName>
</protein>
<dbReference type="PANTHER" id="PTHR43881">
    <property type="entry name" value="GAMMA-GLUTAMYLTRANSPEPTIDASE (AFU_ORTHOLOGUE AFUA_4G13580)"/>
    <property type="match status" value="1"/>
</dbReference>
<organism evidence="1 2">
    <name type="scientific">Ancylobacter novellus</name>
    <name type="common">Thiobacillus novellus</name>
    <dbReference type="NCBI Taxonomy" id="921"/>
    <lineage>
        <taxon>Bacteria</taxon>
        <taxon>Pseudomonadati</taxon>
        <taxon>Pseudomonadota</taxon>
        <taxon>Alphaproteobacteria</taxon>
        <taxon>Hyphomicrobiales</taxon>
        <taxon>Xanthobacteraceae</taxon>
        <taxon>Ancylobacter</taxon>
    </lineage>
</organism>
<dbReference type="EMBL" id="QFQD01000007">
    <property type="protein sequence ID" value="PZQ84730.1"/>
    <property type="molecule type" value="Genomic_DNA"/>
</dbReference>